<dbReference type="GO" id="GO:0016874">
    <property type="term" value="F:ligase activity"/>
    <property type="evidence" value="ECO:0007669"/>
    <property type="project" value="UniProtKB-KW"/>
</dbReference>
<feature type="transmembrane region" description="Helical" evidence="5">
    <location>
        <begin position="205"/>
        <end position="227"/>
    </location>
</feature>
<dbReference type="InterPro" id="IPR051533">
    <property type="entry name" value="WaaL-like"/>
</dbReference>
<feature type="transmembrane region" description="Helical" evidence="5">
    <location>
        <begin position="32"/>
        <end position="49"/>
    </location>
</feature>
<comment type="caution">
    <text evidence="8">The sequence shown here is derived from an EMBL/GenBank/DDBJ whole genome shotgun (WGS) entry which is preliminary data.</text>
</comment>
<feature type="transmembrane region" description="Helical" evidence="5">
    <location>
        <begin position="428"/>
        <end position="445"/>
    </location>
</feature>
<feature type="transmembrane region" description="Helical" evidence="5">
    <location>
        <begin position="239"/>
        <end position="264"/>
    </location>
</feature>
<evidence type="ECO:0000313" key="9">
    <source>
        <dbReference type="Proteomes" id="UP000278962"/>
    </source>
</evidence>
<evidence type="ECO:0000256" key="2">
    <source>
        <dbReference type="ARBA" id="ARBA00022692"/>
    </source>
</evidence>
<feature type="transmembrane region" description="Helical" evidence="5">
    <location>
        <begin position="108"/>
        <end position="125"/>
    </location>
</feature>
<sequence>MTVGARVLLLGAIAACCFAAAAQVLVMAQLGASAGFVLPIAVVVGVAVVRRPVIGVQLAVLAVPLEYFSIKLGAFGGLSVSELLLLLTAAAVLLEWAVSGHVPAVPPALRALLLICVVIAFGFTIARDTVIVTKVLLMWSAFTIVGVQLAASPVEDVRRTMICMALAGGLVSLIAIATGGTQTLVGGGEIVTNRAQGSFAQPNVLGFFLVMTIPIAIVLATQGPLWLRGVMTAAAAASVMGVMLSLSRTSLLGTALGFVVLLLWPPFRKLAFAALAVLVVFSLVNAKALSQSHQIEVVTSRLGTLGQASTVSDDPRLEIYRTVPGVFAEHPWLGVGEGNFSLISREYGLRDLDGMPFDHAHNVVLTFAAELGAPGLLALGWLFFAVGRLVVGAARTRGDPVVGALGLALSAAMVGNVLTSLGDYPPRTNVIAAMFIAQVGLLAALQRRAQAPMRSA</sequence>
<keyword evidence="3 5" id="KW-1133">Transmembrane helix</keyword>
<organism evidence="8 9">
    <name type="scientific">Solirubrobacter pauli</name>
    <dbReference type="NCBI Taxonomy" id="166793"/>
    <lineage>
        <taxon>Bacteria</taxon>
        <taxon>Bacillati</taxon>
        <taxon>Actinomycetota</taxon>
        <taxon>Thermoleophilia</taxon>
        <taxon>Solirubrobacterales</taxon>
        <taxon>Solirubrobacteraceae</taxon>
        <taxon>Solirubrobacter</taxon>
    </lineage>
</organism>
<dbReference type="RefSeq" id="WP_170178925.1">
    <property type="nucleotide sequence ID" value="NZ_RBIL01000001.1"/>
</dbReference>
<feature type="chain" id="PRO_5038931468" evidence="6">
    <location>
        <begin position="20"/>
        <end position="456"/>
    </location>
</feature>
<feature type="transmembrane region" description="Helical" evidence="5">
    <location>
        <begin position="163"/>
        <end position="185"/>
    </location>
</feature>
<comment type="subcellular location">
    <subcellularLocation>
        <location evidence="1">Membrane</location>
        <topology evidence="1">Multi-pass membrane protein</topology>
    </subcellularLocation>
</comment>
<feature type="transmembrane region" description="Helical" evidence="5">
    <location>
        <begin position="76"/>
        <end position="96"/>
    </location>
</feature>
<dbReference type="InterPro" id="IPR007016">
    <property type="entry name" value="O-antigen_ligase-rel_domated"/>
</dbReference>
<feature type="transmembrane region" description="Helical" evidence="5">
    <location>
        <begin position="131"/>
        <end position="151"/>
    </location>
</feature>
<evidence type="ECO:0000256" key="4">
    <source>
        <dbReference type="ARBA" id="ARBA00023136"/>
    </source>
</evidence>
<dbReference type="Proteomes" id="UP000278962">
    <property type="component" value="Unassembled WGS sequence"/>
</dbReference>
<protein>
    <submittedName>
        <fullName evidence="8">O-antigen ligase</fullName>
    </submittedName>
</protein>
<keyword evidence="6" id="KW-0732">Signal</keyword>
<evidence type="ECO:0000256" key="5">
    <source>
        <dbReference type="SAM" id="Phobius"/>
    </source>
</evidence>
<reference evidence="8 9" key="1">
    <citation type="submission" date="2018-10" db="EMBL/GenBank/DDBJ databases">
        <title>Genomic Encyclopedia of Archaeal and Bacterial Type Strains, Phase II (KMG-II): from individual species to whole genera.</title>
        <authorList>
            <person name="Goeker M."/>
        </authorList>
    </citation>
    <scope>NUCLEOTIDE SEQUENCE [LARGE SCALE GENOMIC DNA]</scope>
    <source>
        <strain evidence="8 9">DSM 14954</strain>
    </source>
</reference>
<dbReference type="GO" id="GO:0016020">
    <property type="term" value="C:membrane"/>
    <property type="evidence" value="ECO:0007669"/>
    <property type="project" value="UniProtKB-SubCell"/>
</dbReference>
<keyword evidence="8" id="KW-0436">Ligase</keyword>
<evidence type="ECO:0000256" key="1">
    <source>
        <dbReference type="ARBA" id="ARBA00004141"/>
    </source>
</evidence>
<dbReference type="Pfam" id="PF04932">
    <property type="entry name" value="Wzy_C"/>
    <property type="match status" value="1"/>
</dbReference>
<keyword evidence="9" id="KW-1185">Reference proteome</keyword>
<accession>A0A660L9M0</accession>
<keyword evidence="2 5" id="KW-0812">Transmembrane</keyword>
<dbReference type="EMBL" id="RBIL01000001">
    <property type="protein sequence ID" value="RKQ91777.1"/>
    <property type="molecule type" value="Genomic_DNA"/>
</dbReference>
<proteinExistence type="predicted"/>
<dbReference type="PANTHER" id="PTHR37422">
    <property type="entry name" value="TEICHURONIC ACID BIOSYNTHESIS PROTEIN TUAE"/>
    <property type="match status" value="1"/>
</dbReference>
<gene>
    <name evidence="8" type="ORF">C8N24_1607</name>
</gene>
<feature type="transmembrane region" description="Helical" evidence="5">
    <location>
        <begin position="270"/>
        <end position="286"/>
    </location>
</feature>
<name>A0A660L9M0_9ACTN</name>
<evidence type="ECO:0000313" key="8">
    <source>
        <dbReference type="EMBL" id="RKQ91777.1"/>
    </source>
</evidence>
<dbReference type="PANTHER" id="PTHR37422:SF23">
    <property type="entry name" value="TEICHURONIC ACID BIOSYNTHESIS PROTEIN TUAE"/>
    <property type="match status" value="1"/>
</dbReference>
<feature type="signal peptide" evidence="6">
    <location>
        <begin position="1"/>
        <end position="19"/>
    </location>
</feature>
<evidence type="ECO:0000256" key="3">
    <source>
        <dbReference type="ARBA" id="ARBA00022989"/>
    </source>
</evidence>
<evidence type="ECO:0000256" key="6">
    <source>
        <dbReference type="SAM" id="SignalP"/>
    </source>
</evidence>
<dbReference type="AlphaFoldDB" id="A0A660L9M0"/>
<feature type="domain" description="O-antigen ligase-related" evidence="7">
    <location>
        <begin position="234"/>
        <end position="379"/>
    </location>
</feature>
<feature type="transmembrane region" description="Helical" evidence="5">
    <location>
        <begin position="401"/>
        <end position="422"/>
    </location>
</feature>
<evidence type="ECO:0000259" key="7">
    <source>
        <dbReference type="Pfam" id="PF04932"/>
    </source>
</evidence>
<keyword evidence="4 5" id="KW-0472">Membrane</keyword>